<keyword evidence="3" id="KW-1185">Reference proteome</keyword>
<accession>A0AAV9BPM7</accession>
<reference evidence="2" key="1">
    <citation type="journal article" date="2023" name="Nat. Commun.">
        <title>Diploid and tetraploid genomes of Acorus and the evolution of monocots.</title>
        <authorList>
            <person name="Ma L."/>
            <person name="Liu K.W."/>
            <person name="Li Z."/>
            <person name="Hsiao Y.Y."/>
            <person name="Qi Y."/>
            <person name="Fu T."/>
            <person name="Tang G.D."/>
            <person name="Zhang D."/>
            <person name="Sun W.H."/>
            <person name="Liu D.K."/>
            <person name="Li Y."/>
            <person name="Chen G.Z."/>
            <person name="Liu X.D."/>
            <person name="Liao X.Y."/>
            <person name="Jiang Y.T."/>
            <person name="Yu X."/>
            <person name="Hao Y."/>
            <person name="Huang J."/>
            <person name="Zhao X.W."/>
            <person name="Ke S."/>
            <person name="Chen Y.Y."/>
            <person name="Wu W.L."/>
            <person name="Hsu J.L."/>
            <person name="Lin Y.F."/>
            <person name="Huang M.D."/>
            <person name="Li C.Y."/>
            <person name="Huang L."/>
            <person name="Wang Z.W."/>
            <person name="Zhao X."/>
            <person name="Zhong W.Y."/>
            <person name="Peng D.H."/>
            <person name="Ahmad S."/>
            <person name="Lan S."/>
            <person name="Zhang J.S."/>
            <person name="Tsai W.C."/>
            <person name="Van de Peer Y."/>
            <person name="Liu Z.J."/>
        </authorList>
    </citation>
    <scope>NUCLEOTIDE SEQUENCE</scope>
    <source>
        <strain evidence="2">SCP</strain>
    </source>
</reference>
<feature type="region of interest" description="Disordered" evidence="1">
    <location>
        <begin position="1"/>
        <end position="80"/>
    </location>
</feature>
<name>A0AAV9BPM7_ACOGR</name>
<evidence type="ECO:0000313" key="3">
    <source>
        <dbReference type="Proteomes" id="UP001179952"/>
    </source>
</evidence>
<reference evidence="2" key="2">
    <citation type="submission" date="2023-06" db="EMBL/GenBank/DDBJ databases">
        <authorList>
            <person name="Ma L."/>
            <person name="Liu K.-W."/>
            <person name="Li Z."/>
            <person name="Hsiao Y.-Y."/>
            <person name="Qi Y."/>
            <person name="Fu T."/>
            <person name="Tang G."/>
            <person name="Zhang D."/>
            <person name="Sun W.-H."/>
            <person name="Liu D.-K."/>
            <person name="Li Y."/>
            <person name="Chen G.-Z."/>
            <person name="Liu X.-D."/>
            <person name="Liao X.-Y."/>
            <person name="Jiang Y.-T."/>
            <person name="Yu X."/>
            <person name="Hao Y."/>
            <person name="Huang J."/>
            <person name="Zhao X.-W."/>
            <person name="Ke S."/>
            <person name="Chen Y.-Y."/>
            <person name="Wu W.-L."/>
            <person name="Hsu J.-L."/>
            <person name="Lin Y.-F."/>
            <person name="Huang M.-D."/>
            <person name="Li C.-Y."/>
            <person name="Huang L."/>
            <person name="Wang Z.-W."/>
            <person name="Zhao X."/>
            <person name="Zhong W.-Y."/>
            <person name="Peng D.-H."/>
            <person name="Ahmad S."/>
            <person name="Lan S."/>
            <person name="Zhang J.-S."/>
            <person name="Tsai W.-C."/>
            <person name="Van De Peer Y."/>
            <person name="Liu Z.-J."/>
        </authorList>
    </citation>
    <scope>NUCLEOTIDE SEQUENCE</scope>
    <source>
        <strain evidence="2">SCP</strain>
        <tissue evidence="2">Leaves</tissue>
    </source>
</reference>
<dbReference type="AlphaFoldDB" id="A0AAV9BPM7"/>
<feature type="compositionally biased region" description="Polar residues" evidence="1">
    <location>
        <begin position="8"/>
        <end position="18"/>
    </location>
</feature>
<dbReference type="Proteomes" id="UP001179952">
    <property type="component" value="Unassembled WGS sequence"/>
</dbReference>
<evidence type="ECO:0000256" key="1">
    <source>
        <dbReference type="SAM" id="MobiDB-lite"/>
    </source>
</evidence>
<evidence type="ECO:0000313" key="2">
    <source>
        <dbReference type="EMBL" id="KAK1278388.1"/>
    </source>
</evidence>
<gene>
    <name evidence="2" type="ORF">QJS04_geneDACA016577</name>
</gene>
<sequence>MSRHRRQASQALPQTFSITDEPDETFNGASHQSFTSGTGHGSGGDTKKASSTTGNGGVHVGFQKKPPPAQLGGSKCSLKE</sequence>
<organism evidence="2 3">
    <name type="scientific">Acorus gramineus</name>
    <name type="common">Dwarf sweet flag</name>
    <dbReference type="NCBI Taxonomy" id="55184"/>
    <lineage>
        <taxon>Eukaryota</taxon>
        <taxon>Viridiplantae</taxon>
        <taxon>Streptophyta</taxon>
        <taxon>Embryophyta</taxon>
        <taxon>Tracheophyta</taxon>
        <taxon>Spermatophyta</taxon>
        <taxon>Magnoliopsida</taxon>
        <taxon>Liliopsida</taxon>
        <taxon>Acoraceae</taxon>
        <taxon>Acorus</taxon>
    </lineage>
</organism>
<proteinExistence type="predicted"/>
<dbReference type="EMBL" id="JAUJYN010000002">
    <property type="protein sequence ID" value="KAK1278388.1"/>
    <property type="molecule type" value="Genomic_DNA"/>
</dbReference>
<protein>
    <submittedName>
        <fullName evidence="2">Uncharacterized protein</fullName>
    </submittedName>
</protein>
<comment type="caution">
    <text evidence="2">The sequence shown here is derived from an EMBL/GenBank/DDBJ whole genome shotgun (WGS) entry which is preliminary data.</text>
</comment>